<comment type="caution">
    <text evidence="8">The sequence shown here is derived from an EMBL/GenBank/DDBJ whole genome shotgun (WGS) entry which is preliminary data.</text>
</comment>
<accession>A0A4Q0T8I7</accession>
<dbReference type="GO" id="GO:0050113">
    <property type="term" value="F:inositol oxygenase activity"/>
    <property type="evidence" value="ECO:0007669"/>
    <property type="project" value="InterPro"/>
</dbReference>
<evidence type="ECO:0000256" key="7">
    <source>
        <dbReference type="SAM" id="MobiDB-lite"/>
    </source>
</evidence>
<proteinExistence type="predicted"/>
<reference evidence="8 9" key="1">
    <citation type="submission" date="2018-11" db="EMBL/GenBank/DDBJ databases">
        <authorList>
            <person name="Mardanov A.V."/>
            <person name="Ravin N.V."/>
            <person name="Dedysh S.N."/>
        </authorList>
    </citation>
    <scope>NUCLEOTIDE SEQUENCE [LARGE SCALE GENOMIC DNA]</scope>
    <source>
        <strain evidence="8 9">AF10</strain>
    </source>
</reference>
<sequence>MSAPSAESILDTELKANTVPGNPLGDMDDWDEFLEGRYKEGKSEAEFRVYDATATPGVAEFYRLNHENQTVAYTLGKEKEYFGLNKGQKTIWEAAEFLNTLVDDSDPDTDLTQIEHLLQTSEAIRRDGHPRWMVLTGFIHDLGKCLCLYGEPQWGVVGDTFPVGCAWSKDIVFPEYFAKNSDRHVAEYQTKYGIYEPNCGLENVHMSFGHDGYIAKVMENYLQDESLYMLRFHSFYPWHRHGAYDHLCTDKDRSMLPWILKFNQYDLYSKGHTKPNMAELKPYYDDLFAEFLPPTLAW</sequence>
<evidence type="ECO:0000313" key="9">
    <source>
        <dbReference type="Proteomes" id="UP000289437"/>
    </source>
</evidence>
<dbReference type="Proteomes" id="UP000289437">
    <property type="component" value="Unassembled WGS sequence"/>
</dbReference>
<evidence type="ECO:0000256" key="6">
    <source>
        <dbReference type="ARBA" id="ARBA00023004"/>
    </source>
</evidence>
<name>A0A4Q0T8I7_9BACT</name>
<comment type="cofactor">
    <cofactor evidence="1">
        <name>Fe cation</name>
        <dbReference type="ChEBI" id="CHEBI:24875"/>
    </cofactor>
</comment>
<organism evidence="8 9">
    <name type="scientific">Granulicella sibirica</name>
    <dbReference type="NCBI Taxonomy" id="2479048"/>
    <lineage>
        <taxon>Bacteria</taxon>
        <taxon>Pseudomonadati</taxon>
        <taxon>Acidobacteriota</taxon>
        <taxon>Terriglobia</taxon>
        <taxon>Terriglobales</taxon>
        <taxon>Acidobacteriaceae</taxon>
        <taxon>Granulicella</taxon>
    </lineage>
</organism>
<reference evidence="9" key="2">
    <citation type="submission" date="2019-02" db="EMBL/GenBank/DDBJ databases">
        <title>Granulicella sibirica sp. nov., a psychrotolerant acidobacterium isolated from an organic soil layer in forested tundra, West Siberia.</title>
        <authorList>
            <person name="Oshkin I.Y."/>
            <person name="Kulichevskaya I.S."/>
            <person name="Rijpstra W.I.C."/>
            <person name="Sinninghe Damste J.S."/>
            <person name="Rakitin A.L."/>
            <person name="Ravin N.V."/>
            <person name="Dedysh S.N."/>
        </authorList>
    </citation>
    <scope>NUCLEOTIDE SEQUENCE [LARGE SCALE GENOMIC DNA]</scope>
    <source>
        <strain evidence="9">AF10</strain>
    </source>
</reference>
<dbReference type="InterPro" id="IPR007828">
    <property type="entry name" value="Inositol_oxygenase"/>
</dbReference>
<dbReference type="Gene3D" id="1.10.3210.10">
    <property type="entry name" value="Hypothetical protein af1432"/>
    <property type="match status" value="1"/>
</dbReference>
<comment type="subcellular location">
    <subcellularLocation>
        <location evidence="2">Cytoplasm</location>
    </subcellularLocation>
</comment>
<dbReference type="PANTHER" id="PTHR12588">
    <property type="entry name" value="MYOINOSITOL OXYGENASE"/>
    <property type="match status" value="1"/>
</dbReference>
<keyword evidence="9" id="KW-1185">Reference proteome</keyword>
<gene>
    <name evidence="8" type="ORF">GRAN_1346</name>
</gene>
<keyword evidence="4" id="KW-0479">Metal-binding</keyword>
<dbReference type="Pfam" id="PF05153">
    <property type="entry name" value="MIOX"/>
    <property type="match status" value="1"/>
</dbReference>
<protein>
    <submittedName>
        <fullName evidence="8">Inositol oxygenase</fullName>
    </submittedName>
</protein>
<evidence type="ECO:0000256" key="2">
    <source>
        <dbReference type="ARBA" id="ARBA00004496"/>
    </source>
</evidence>
<feature type="region of interest" description="Disordered" evidence="7">
    <location>
        <begin position="1"/>
        <end position="22"/>
    </location>
</feature>
<keyword evidence="5" id="KW-0560">Oxidoreductase</keyword>
<dbReference type="GO" id="GO:0005737">
    <property type="term" value="C:cytoplasm"/>
    <property type="evidence" value="ECO:0007669"/>
    <property type="project" value="UniProtKB-SubCell"/>
</dbReference>
<evidence type="ECO:0000256" key="1">
    <source>
        <dbReference type="ARBA" id="ARBA00001962"/>
    </source>
</evidence>
<evidence type="ECO:0000256" key="3">
    <source>
        <dbReference type="ARBA" id="ARBA00022490"/>
    </source>
</evidence>
<evidence type="ECO:0000256" key="4">
    <source>
        <dbReference type="ARBA" id="ARBA00022723"/>
    </source>
</evidence>
<evidence type="ECO:0000313" key="8">
    <source>
        <dbReference type="EMBL" id="RXH58036.1"/>
    </source>
</evidence>
<dbReference type="GO" id="GO:0019310">
    <property type="term" value="P:inositol catabolic process"/>
    <property type="evidence" value="ECO:0007669"/>
    <property type="project" value="InterPro"/>
</dbReference>
<dbReference type="GO" id="GO:0005506">
    <property type="term" value="F:iron ion binding"/>
    <property type="evidence" value="ECO:0007669"/>
    <property type="project" value="InterPro"/>
</dbReference>
<keyword evidence="3" id="KW-0963">Cytoplasm</keyword>
<dbReference type="SUPFAM" id="SSF109604">
    <property type="entry name" value="HD-domain/PDEase-like"/>
    <property type="match status" value="1"/>
</dbReference>
<dbReference type="EMBL" id="RDSM01000001">
    <property type="protein sequence ID" value="RXH58036.1"/>
    <property type="molecule type" value="Genomic_DNA"/>
</dbReference>
<evidence type="ECO:0000256" key="5">
    <source>
        <dbReference type="ARBA" id="ARBA00023002"/>
    </source>
</evidence>
<keyword evidence="6" id="KW-0408">Iron</keyword>
<dbReference type="PANTHER" id="PTHR12588:SF0">
    <property type="entry name" value="INOSITOL OXYGENASE"/>
    <property type="match status" value="1"/>
</dbReference>
<dbReference type="AlphaFoldDB" id="A0A4Q0T8I7"/>